<evidence type="ECO:0000256" key="1">
    <source>
        <dbReference type="SAM" id="Phobius"/>
    </source>
</evidence>
<dbReference type="EMBL" id="FMUE01000010">
    <property type="protein sequence ID" value="SCX31682.1"/>
    <property type="molecule type" value="Genomic_DNA"/>
</dbReference>
<proteinExistence type="predicted"/>
<evidence type="ECO:0000313" key="2">
    <source>
        <dbReference type="EMBL" id="SCX31682.1"/>
    </source>
</evidence>
<feature type="transmembrane region" description="Helical" evidence="1">
    <location>
        <begin position="75"/>
        <end position="93"/>
    </location>
</feature>
<keyword evidence="1" id="KW-0472">Membrane</keyword>
<reference evidence="3" key="1">
    <citation type="submission" date="2016-10" db="EMBL/GenBank/DDBJ databases">
        <authorList>
            <person name="Wibberg D."/>
        </authorList>
    </citation>
    <scope>NUCLEOTIDE SEQUENCE [LARGE SCALE GENOMIC DNA]</scope>
</reference>
<feature type="transmembrane region" description="Helical" evidence="1">
    <location>
        <begin position="39"/>
        <end position="63"/>
    </location>
</feature>
<dbReference type="STRING" id="1907666.DSM25559_3782"/>
<feature type="transmembrane region" description="Helical" evidence="1">
    <location>
        <begin position="12"/>
        <end position="33"/>
    </location>
</feature>
<accession>A0A1R3U400</accession>
<dbReference type="Proteomes" id="UP000187891">
    <property type="component" value="Unassembled WGS sequence"/>
</dbReference>
<keyword evidence="1" id="KW-0812">Transmembrane</keyword>
<name>A0A1R3U400_9HYPH</name>
<evidence type="ECO:0000313" key="3">
    <source>
        <dbReference type="Proteomes" id="UP000187891"/>
    </source>
</evidence>
<feature type="transmembrane region" description="Helical" evidence="1">
    <location>
        <begin position="186"/>
        <end position="207"/>
    </location>
</feature>
<protein>
    <submittedName>
        <fullName evidence="2">Uncharacterized protein</fullName>
    </submittedName>
</protein>
<dbReference type="RefSeq" id="WP_077121923.1">
    <property type="nucleotide sequence ID" value="NZ_FMUE01000010.1"/>
</dbReference>
<organism evidence="2 3">
    <name type="scientific">Agrobacterium rosae</name>
    <dbReference type="NCBI Taxonomy" id="1972867"/>
    <lineage>
        <taxon>Bacteria</taxon>
        <taxon>Pseudomonadati</taxon>
        <taxon>Pseudomonadota</taxon>
        <taxon>Alphaproteobacteria</taxon>
        <taxon>Hyphomicrobiales</taxon>
        <taxon>Rhizobiaceae</taxon>
        <taxon>Rhizobium/Agrobacterium group</taxon>
        <taxon>Agrobacterium</taxon>
    </lineage>
</organism>
<gene>
    <name evidence="2" type="ORF">DSM25559_3782</name>
</gene>
<keyword evidence="1" id="KW-1133">Transmembrane helix</keyword>
<sequence length="254" mass="28866">MEFKNARKIRLQFFYAGSGMLFTVLLFAWATGYDSPVKAFLFSIGVTVAVALFGCWFAMNWFSRITKGVLRWMDLIWVTFSSVSVALALLQIVGLPSDQHQLDIVAAIEKAKTGLLDNVSAFQRNCHGVECGWISRIEDSVSQNHLQQEEVSEICTSRSASPLCSQLTFFAERVADLSEFHRQQDWVIWLRFPLVLFGLIAIAVRFPKSVLELLLNRDNRERIVSHVPDGPVPLAREELSQDWTALIDWLKGRK</sequence>
<dbReference type="AlphaFoldDB" id="A0A1R3U400"/>